<dbReference type="CDD" id="cd02523">
    <property type="entry name" value="PC_cytidylyltransferase"/>
    <property type="match status" value="1"/>
</dbReference>
<gene>
    <name evidence="4" type="primary">licC</name>
    <name evidence="5" type="ORF">IV55_GL000316</name>
    <name evidence="4" type="ORF">LSI01_05840</name>
</gene>
<accession>A0A0R2L180</accession>
<evidence type="ECO:0000256" key="1">
    <source>
        <dbReference type="ARBA" id="ARBA00022679"/>
    </source>
</evidence>
<dbReference type="InterPro" id="IPR025877">
    <property type="entry name" value="MobA-like_NTP_Trfase"/>
</dbReference>
<keyword evidence="1" id="KW-0808">Transferase</keyword>
<dbReference type="PANTHER" id="PTHR43584">
    <property type="entry name" value="NUCLEOTIDYL TRANSFERASE"/>
    <property type="match status" value="1"/>
</dbReference>
<protein>
    <submittedName>
        <fullName evidence="4">Protein LicC</fullName>
    </submittedName>
</protein>
<proteinExistence type="predicted"/>
<dbReference type="Proteomes" id="UP000051139">
    <property type="component" value="Unassembled WGS sequence"/>
</dbReference>
<evidence type="ECO:0000259" key="3">
    <source>
        <dbReference type="Pfam" id="PF12804"/>
    </source>
</evidence>
<evidence type="ECO:0000313" key="4">
    <source>
        <dbReference type="EMBL" id="GEK28273.1"/>
    </source>
</evidence>
<feature type="domain" description="MobA-like NTP transferase" evidence="3">
    <location>
        <begin position="3"/>
        <end position="63"/>
    </location>
</feature>
<keyword evidence="2" id="KW-0548">Nucleotidyltransferase</keyword>
<dbReference type="InterPro" id="IPR029044">
    <property type="entry name" value="Nucleotide-diphossugar_trans"/>
</dbReference>
<dbReference type="SUPFAM" id="SSF53448">
    <property type="entry name" value="Nucleotide-diphospho-sugar transferases"/>
    <property type="match status" value="1"/>
</dbReference>
<comment type="caution">
    <text evidence="5">The sequence shown here is derived from an EMBL/GenBank/DDBJ whole genome shotgun (WGS) entry which is preliminary data.</text>
</comment>
<dbReference type="PANTHER" id="PTHR43584:SF5">
    <property type="entry name" value="PROTEIN LICC"/>
    <property type="match status" value="1"/>
</dbReference>
<dbReference type="OrthoDB" id="9803871at2"/>
<dbReference type="Proteomes" id="UP000321429">
    <property type="component" value="Unassembled WGS sequence"/>
</dbReference>
<reference evidence="5 6" key="1">
    <citation type="journal article" date="2015" name="Genome Announc.">
        <title>Expanding the biotechnology potential of lactobacilli through comparative genomics of 213 strains and associated genera.</title>
        <authorList>
            <person name="Sun Z."/>
            <person name="Harris H.M."/>
            <person name="McCann A."/>
            <person name="Guo C."/>
            <person name="Argimon S."/>
            <person name="Zhang W."/>
            <person name="Yang X."/>
            <person name="Jeffery I.B."/>
            <person name="Cooney J.C."/>
            <person name="Kagawa T.F."/>
            <person name="Liu W."/>
            <person name="Song Y."/>
            <person name="Salvetti E."/>
            <person name="Wrobel A."/>
            <person name="Rasinkangas P."/>
            <person name="Parkhill J."/>
            <person name="Rea M.C."/>
            <person name="O'Sullivan O."/>
            <person name="Ritari J."/>
            <person name="Douillard F.P."/>
            <person name="Paul Ross R."/>
            <person name="Yang R."/>
            <person name="Briner A.E."/>
            <person name="Felis G.E."/>
            <person name="de Vos W.M."/>
            <person name="Barrangou R."/>
            <person name="Klaenhammer T.R."/>
            <person name="Caufield P.W."/>
            <person name="Cui Y."/>
            <person name="Zhang H."/>
            <person name="O'Toole P.W."/>
        </authorList>
    </citation>
    <scope>NUCLEOTIDE SEQUENCE [LARGE SCALE GENOMIC DNA]</scope>
    <source>
        <strain evidence="5 6">DSM 22696</strain>
    </source>
</reference>
<evidence type="ECO:0000313" key="6">
    <source>
        <dbReference type="Proteomes" id="UP000051139"/>
    </source>
</evidence>
<name>A0A0R2L180_9LACO</name>
<keyword evidence="6" id="KW-1185">Reference proteome</keyword>
<dbReference type="Gene3D" id="3.90.550.10">
    <property type="entry name" value="Spore Coat Polysaccharide Biosynthesis Protein SpsA, Chain A"/>
    <property type="match status" value="1"/>
</dbReference>
<dbReference type="Pfam" id="PF12804">
    <property type="entry name" value="NTP_transf_3"/>
    <property type="match status" value="1"/>
</dbReference>
<dbReference type="EMBL" id="JQCB01000010">
    <property type="protein sequence ID" value="KRN95329.1"/>
    <property type="molecule type" value="Genomic_DNA"/>
</dbReference>
<sequence length="233" mass="26887">MNAIIMAAGLGSRFKELTKHHHKALLPINGVPNLERTITMLQAANITEVHIVTGYLANQFNYLQERFSDMHIVLHYNDHYADYNNRYSFQLALPFFGDSFVIDADTVMRDNVFTDVPTESTYLTVLRTIHGTEWCPQTNQDGRVTKMLVTDQEIPSMSGISFWNKSTATIIKNAFPQYATLQQLQEKRFYWDDIPVAMLDELSIGTREVKSSAMYEMDTQDNYQKIQELLQED</sequence>
<dbReference type="GO" id="GO:0016779">
    <property type="term" value="F:nucleotidyltransferase activity"/>
    <property type="evidence" value="ECO:0007669"/>
    <property type="project" value="UniProtKB-KW"/>
</dbReference>
<dbReference type="STRING" id="348151.IV55_GL000316"/>
<evidence type="ECO:0000256" key="2">
    <source>
        <dbReference type="ARBA" id="ARBA00022695"/>
    </source>
</evidence>
<dbReference type="EMBL" id="BJUD01000007">
    <property type="protein sequence ID" value="GEK28273.1"/>
    <property type="molecule type" value="Genomic_DNA"/>
</dbReference>
<evidence type="ECO:0000313" key="5">
    <source>
        <dbReference type="EMBL" id="KRN95329.1"/>
    </source>
</evidence>
<dbReference type="InterPro" id="IPR050065">
    <property type="entry name" value="GlmU-like"/>
</dbReference>
<reference evidence="4 7" key="2">
    <citation type="submission" date="2019-07" db="EMBL/GenBank/DDBJ databases">
        <title>Whole genome shotgun sequence of Lactobacillus siliginis NBRC 101315.</title>
        <authorList>
            <person name="Hosoyama A."/>
            <person name="Uohara A."/>
            <person name="Ohji S."/>
            <person name="Ichikawa N."/>
        </authorList>
    </citation>
    <scope>NUCLEOTIDE SEQUENCE [LARGE SCALE GENOMIC DNA]</scope>
    <source>
        <strain evidence="4 7">NBRC 101315</strain>
    </source>
</reference>
<dbReference type="RefSeq" id="WP_057810946.1">
    <property type="nucleotide sequence ID" value="NZ_BJUD01000007.1"/>
</dbReference>
<evidence type="ECO:0000313" key="7">
    <source>
        <dbReference type="Proteomes" id="UP000321429"/>
    </source>
</evidence>
<dbReference type="PATRIC" id="fig|348151.3.peg.322"/>
<organism evidence="5 6">
    <name type="scientific">Furfurilactobacillus siliginis</name>
    <dbReference type="NCBI Taxonomy" id="348151"/>
    <lineage>
        <taxon>Bacteria</taxon>
        <taxon>Bacillati</taxon>
        <taxon>Bacillota</taxon>
        <taxon>Bacilli</taxon>
        <taxon>Lactobacillales</taxon>
        <taxon>Lactobacillaceae</taxon>
        <taxon>Furfurilactobacillus</taxon>
    </lineage>
</organism>
<dbReference type="AlphaFoldDB" id="A0A0R2L180"/>